<evidence type="ECO:0000256" key="2">
    <source>
        <dbReference type="ARBA" id="ARBA00022729"/>
    </source>
</evidence>
<accession>A0ABX0AB10</accession>
<reference evidence="4 5" key="1">
    <citation type="submission" date="2018-07" db="EMBL/GenBank/DDBJ databases">
        <title>Whole genome Sequencing of Pseudoxanthomonas gei KCTC 32298 (T).</title>
        <authorList>
            <person name="Kumar S."/>
            <person name="Bansal K."/>
            <person name="Kaur A."/>
            <person name="Patil P."/>
            <person name="Sharma S."/>
            <person name="Patil P.B."/>
        </authorList>
    </citation>
    <scope>NUCLEOTIDE SEQUENCE [LARGE SCALE GENOMIC DNA]</scope>
    <source>
        <strain evidence="4 5">KCTC 32298</strain>
    </source>
</reference>
<sequence length="349" mass="38590">MRRRTLAWARYAIALTAHYSGADFLYRKAGGAGLVVLMLHRLRDQPDPYPLSTSRASFGKMVGWLRQRNALVDMESGLRGLEGVRGSGIAYVLTFDDGYHDNLALLDAGLAGAGQQAVPAIVYVATGHVGSQPIWAYQLQHAVEAHTVGRLDLGMLGLGQFDLSEAFDRERLYLQLPPRLKLLEPSQLQECIDCIVGQLQPRPAAPEGEMLDWEDVLRLQENGVQIGAHTRHHVILQRADEQTARAEIQGSLSDIAAATRHTPAHFAYPNGAAADFGENHVRMVKEAGFRTAVTTIEGTNRRGTDPYRLLRHNVHEQRYRAPPGHLSPALFFSETSGLLGWLRLRRNAA</sequence>
<feature type="domain" description="NodB homology" evidence="3">
    <location>
        <begin position="91"/>
        <end position="291"/>
    </location>
</feature>
<keyword evidence="2" id="KW-0732">Signal</keyword>
<name>A0ABX0AB10_9GAMM</name>
<proteinExistence type="predicted"/>
<evidence type="ECO:0000259" key="3">
    <source>
        <dbReference type="Pfam" id="PF01522"/>
    </source>
</evidence>
<dbReference type="Pfam" id="PF01522">
    <property type="entry name" value="Polysacc_deac_1"/>
    <property type="match status" value="1"/>
</dbReference>
<dbReference type="CDD" id="cd10918">
    <property type="entry name" value="CE4_NodB_like_5s_6s"/>
    <property type="match status" value="1"/>
</dbReference>
<evidence type="ECO:0000256" key="1">
    <source>
        <dbReference type="ARBA" id="ARBA00004613"/>
    </source>
</evidence>
<dbReference type="InterPro" id="IPR051398">
    <property type="entry name" value="Polysacch_Deacetylase"/>
</dbReference>
<dbReference type="SUPFAM" id="SSF88713">
    <property type="entry name" value="Glycoside hydrolase/deacetylase"/>
    <property type="match status" value="1"/>
</dbReference>
<dbReference type="Proteomes" id="UP001429354">
    <property type="component" value="Unassembled WGS sequence"/>
</dbReference>
<dbReference type="InterPro" id="IPR011330">
    <property type="entry name" value="Glyco_hydro/deAcase_b/a-brl"/>
</dbReference>
<keyword evidence="5" id="KW-1185">Reference proteome</keyword>
<dbReference type="PANTHER" id="PTHR34216">
    <property type="match status" value="1"/>
</dbReference>
<comment type="caution">
    <text evidence="4">The sequence shown here is derived from an EMBL/GenBank/DDBJ whole genome shotgun (WGS) entry which is preliminary data.</text>
</comment>
<dbReference type="PANTHER" id="PTHR34216:SF3">
    <property type="entry name" value="POLY-BETA-1,6-N-ACETYL-D-GLUCOSAMINE N-DEACETYLASE"/>
    <property type="match status" value="1"/>
</dbReference>
<evidence type="ECO:0000313" key="5">
    <source>
        <dbReference type="Proteomes" id="UP001429354"/>
    </source>
</evidence>
<gene>
    <name evidence="4" type="ORF">DT603_07830</name>
</gene>
<dbReference type="EMBL" id="QOVG01000004">
    <property type="protein sequence ID" value="NDK38749.1"/>
    <property type="molecule type" value="Genomic_DNA"/>
</dbReference>
<dbReference type="InterPro" id="IPR002509">
    <property type="entry name" value="NODB_dom"/>
</dbReference>
<dbReference type="Gene3D" id="3.20.20.370">
    <property type="entry name" value="Glycoside hydrolase/deacetylase"/>
    <property type="match status" value="1"/>
</dbReference>
<comment type="subcellular location">
    <subcellularLocation>
        <location evidence="1">Secreted</location>
    </subcellularLocation>
</comment>
<evidence type="ECO:0000313" key="4">
    <source>
        <dbReference type="EMBL" id="NDK38749.1"/>
    </source>
</evidence>
<dbReference type="RefSeq" id="WP_162349316.1">
    <property type="nucleotide sequence ID" value="NZ_QOVG01000004.1"/>
</dbReference>
<protein>
    <submittedName>
        <fullName evidence="4">Polysaccharide deacetylase family protein</fullName>
    </submittedName>
</protein>
<organism evidence="4 5">
    <name type="scientific">Pseudoxanthomonas gei</name>
    <dbReference type="NCBI Taxonomy" id="1383030"/>
    <lineage>
        <taxon>Bacteria</taxon>
        <taxon>Pseudomonadati</taxon>
        <taxon>Pseudomonadota</taxon>
        <taxon>Gammaproteobacteria</taxon>
        <taxon>Lysobacterales</taxon>
        <taxon>Lysobacteraceae</taxon>
        <taxon>Pseudoxanthomonas</taxon>
    </lineage>
</organism>